<dbReference type="RefSeq" id="WP_354601616.1">
    <property type="nucleotide sequence ID" value="NZ_JBEWZI010000013.1"/>
</dbReference>
<protein>
    <submittedName>
        <fullName evidence="1">Uncharacterized protein</fullName>
    </submittedName>
</protein>
<sequence>MATDKEIAIRVLDLQKRARDYALVEIPSYRRWSEQKLNEGVSEALIANLDARSVYLLPEEVNSVGDDEFEELLSDLIDTVGE</sequence>
<evidence type="ECO:0000313" key="2">
    <source>
        <dbReference type="Proteomes" id="UP001549691"/>
    </source>
</evidence>
<keyword evidence="2" id="KW-1185">Reference proteome</keyword>
<dbReference type="Proteomes" id="UP001549691">
    <property type="component" value="Unassembled WGS sequence"/>
</dbReference>
<reference evidence="1 2" key="1">
    <citation type="submission" date="2024-07" db="EMBL/GenBank/DDBJ databases">
        <title>Uliginosibacterium flavum JJ3220;KACC:17644.</title>
        <authorList>
            <person name="Kim M.K."/>
        </authorList>
    </citation>
    <scope>NUCLEOTIDE SEQUENCE [LARGE SCALE GENOMIC DNA]</scope>
    <source>
        <strain evidence="1 2">KACC:17644</strain>
    </source>
</reference>
<evidence type="ECO:0000313" key="1">
    <source>
        <dbReference type="EMBL" id="MET7015156.1"/>
    </source>
</evidence>
<accession>A0ABV2TMK4</accession>
<proteinExistence type="predicted"/>
<dbReference type="EMBL" id="JBEWZI010000013">
    <property type="protein sequence ID" value="MET7015156.1"/>
    <property type="molecule type" value="Genomic_DNA"/>
</dbReference>
<name>A0ABV2TMK4_9RHOO</name>
<comment type="caution">
    <text evidence="1">The sequence shown here is derived from an EMBL/GenBank/DDBJ whole genome shotgun (WGS) entry which is preliminary data.</text>
</comment>
<gene>
    <name evidence="1" type="ORF">ABXR19_13250</name>
</gene>
<organism evidence="1 2">
    <name type="scientific">Uliginosibacterium flavum</name>
    <dbReference type="NCBI Taxonomy" id="1396831"/>
    <lineage>
        <taxon>Bacteria</taxon>
        <taxon>Pseudomonadati</taxon>
        <taxon>Pseudomonadota</taxon>
        <taxon>Betaproteobacteria</taxon>
        <taxon>Rhodocyclales</taxon>
        <taxon>Zoogloeaceae</taxon>
        <taxon>Uliginosibacterium</taxon>
    </lineage>
</organism>